<organism evidence="2 3">
    <name type="scientific">Vibrio metschnikovii</name>
    <dbReference type="NCBI Taxonomy" id="28172"/>
    <lineage>
        <taxon>Bacteria</taxon>
        <taxon>Pseudomonadati</taxon>
        <taxon>Pseudomonadota</taxon>
        <taxon>Gammaproteobacteria</taxon>
        <taxon>Vibrionales</taxon>
        <taxon>Vibrionaceae</taxon>
        <taxon>Vibrio</taxon>
    </lineage>
</organism>
<feature type="transmembrane region" description="Helical" evidence="1">
    <location>
        <begin position="213"/>
        <end position="233"/>
    </location>
</feature>
<keyword evidence="1" id="KW-1133">Transmembrane helix</keyword>
<dbReference type="RefSeq" id="WP_187025576.1">
    <property type="nucleotide sequence ID" value="NZ_JACRUP010000002.1"/>
</dbReference>
<dbReference type="Proteomes" id="UP000615796">
    <property type="component" value="Unassembled WGS sequence"/>
</dbReference>
<dbReference type="PANTHER" id="PTHR38568:SF1">
    <property type="entry name" value="DUF445 DOMAIN-CONTAINING PROTEIN"/>
    <property type="match status" value="1"/>
</dbReference>
<dbReference type="EMBL" id="JACRUP010000002">
    <property type="protein sequence ID" value="MBC5850500.1"/>
    <property type="molecule type" value="Genomic_DNA"/>
</dbReference>
<evidence type="ECO:0000313" key="3">
    <source>
        <dbReference type="Proteomes" id="UP000615796"/>
    </source>
</evidence>
<name>A0A9X0R9B0_VIBME</name>
<keyword evidence="1" id="KW-0812">Transmembrane</keyword>
<keyword evidence="1" id="KW-0472">Membrane</keyword>
<evidence type="ECO:0000313" key="2">
    <source>
        <dbReference type="EMBL" id="MBC5850500.1"/>
    </source>
</evidence>
<dbReference type="AlphaFoldDB" id="A0A9X0R9B0"/>
<reference evidence="2" key="1">
    <citation type="submission" date="2020-08" db="EMBL/GenBank/DDBJ databases">
        <title>Genome Sequencing and Pan-Genome Analysis of Migratory bird Vibrio Strains, Inner Mongolia.</title>
        <authorList>
            <person name="Zheng L."/>
        </authorList>
    </citation>
    <scope>NUCLEOTIDE SEQUENCE</scope>
    <source>
        <strain evidence="2">M13F</strain>
    </source>
</reference>
<keyword evidence="3" id="KW-1185">Reference proteome</keyword>
<dbReference type="PANTHER" id="PTHR38568">
    <property type="entry name" value="DUF445 DOMAIN-CONTAINING PROTEIN-RELATED"/>
    <property type="match status" value="1"/>
</dbReference>
<sequence length="234" mass="25962">MNNKSIMTNLIALLVLIGGYYFSYPMMFSAGLFAFSGAVTNWLAIHMLFEKVPFLYGSGVIPARFDDFKHAIKTLMMEQFFTDANIERFLNQEMSSSQSINLEPVIAQVDFNPAFDSLVEVIQQSSFGGMLAMFGGADALQPLRAPFVERMQASIFDISQSDSVKNALKAQLESPAMLDEIKANIEQIINQRLHELTPQMVKEIVQKMIKQHLGWLVVWGGVFGGLIGVVAGAL</sequence>
<gene>
    <name evidence="2" type="ORF">H8Q88_05950</name>
</gene>
<feature type="transmembrane region" description="Helical" evidence="1">
    <location>
        <begin position="7"/>
        <end position="24"/>
    </location>
</feature>
<evidence type="ECO:0000256" key="1">
    <source>
        <dbReference type="SAM" id="Phobius"/>
    </source>
</evidence>
<accession>A0A9X0R9B0</accession>
<protein>
    <submittedName>
        <fullName evidence="2">DUF445 domain-containing protein</fullName>
    </submittedName>
</protein>
<feature type="transmembrane region" description="Helical" evidence="1">
    <location>
        <begin position="30"/>
        <end position="49"/>
    </location>
</feature>
<proteinExistence type="predicted"/>
<comment type="caution">
    <text evidence="2">The sequence shown here is derived from an EMBL/GenBank/DDBJ whole genome shotgun (WGS) entry which is preliminary data.</text>
</comment>